<evidence type="ECO:0000313" key="13">
    <source>
        <dbReference type="Proteomes" id="UP000076744"/>
    </source>
</evidence>
<dbReference type="InterPro" id="IPR009244">
    <property type="entry name" value="Mediatior_Med7"/>
</dbReference>
<dbReference type="Pfam" id="PF05983">
    <property type="entry name" value="Med7"/>
    <property type="match status" value="1"/>
</dbReference>
<dbReference type="InterPro" id="IPR037212">
    <property type="entry name" value="Med7/Med21-like"/>
</dbReference>
<name>A0A162LEW4_CORFA</name>
<feature type="compositionally biased region" description="Basic and acidic residues" evidence="11">
    <location>
        <begin position="100"/>
        <end position="118"/>
    </location>
</feature>
<dbReference type="STRING" id="1081104.A0A162LEW4"/>
<evidence type="ECO:0000256" key="4">
    <source>
        <dbReference type="ARBA" id="ARBA00020631"/>
    </source>
</evidence>
<dbReference type="GO" id="GO:0006357">
    <property type="term" value="P:regulation of transcription by RNA polymerase II"/>
    <property type="evidence" value="ECO:0007669"/>
    <property type="project" value="InterPro"/>
</dbReference>
<keyword evidence="8 10" id="KW-0539">Nucleus</keyword>
<keyword evidence="5 10" id="KW-0805">Transcription regulation</keyword>
<comment type="subcellular location">
    <subcellularLocation>
        <location evidence="1 10">Nucleus</location>
    </subcellularLocation>
</comment>
<organism evidence="12 13">
    <name type="scientific">Cordyceps fumosorosea (strain ARSEF 2679)</name>
    <name type="common">Isaria fumosorosea</name>
    <dbReference type="NCBI Taxonomy" id="1081104"/>
    <lineage>
        <taxon>Eukaryota</taxon>
        <taxon>Fungi</taxon>
        <taxon>Dikarya</taxon>
        <taxon>Ascomycota</taxon>
        <taxon>Pezizomycotina</taxon>
        <taxon>Sordariomycetes</taxon>
        <taxon>Hypocreomycetidae</taxon>
        <taxon>Hypocreales</taxon>
        <taxon>Cordycipitaceae</taxon>
        <taxon>Cordyceps</taxon>
    </lineage>
</organism>
<dbReference type="PANTHER" id="PTHR21428">
    <property type="entry name" value="MEDIATOR OF RNA POLYMERASE II TRANSCRIPTION SUBUNIT 7"/>
    <property type="match status" value="1"/>
</dbReference>
<dbReference type="EMBL" id="AZHB01000005">
    <property type="protein sequence ID" value="OAA69664.1"/>
    <property type="molecule type" value="Genomic_DNA"/>
</dbReference>
<evidence type="ECO:0000256" key="8">
    <source>
        <dbReference type="ARBA" id="ARBA00023242"/>
    </source>
</evidence>
<dbReference type="PANTHER" id="PTHR21428:SF11">
    <property type="entry name" value="MEDIATOR OF RNA POLYMERASE II TRANSCRIPTION SUBUNIT 7"/>
    <property type="match status" value="1"/>
</dbReference>
<dbReference type="AlphaFoldDB" id="A0A162LEW4"/>
<dbReference type="GO" id="GO:0016592">
    <property type="term" value="C:mediator complex"/>
    <property type="evidence" value="ECO:0007669"/>
    <property type="project" value="InterPro"/>
</dbReference>
<evidence type="ECO:0000256" key="5">
    <source>
        <dbReference type="ARBA" id="ARBA00023015"/>
    </source>
</evidence>
<proteinExistence type="inferred from homology"/>
<evidence type="ECO:0000256" key="10">
    <source>
        <dbReference type="RuleBase" id="RU364060"/>
    </source>
</evidence>
<keyword evidence="13" id="KW-1185">Reference proteome</keyword>
<comment type="similarity">
    <text evidence="2 10">Belongs to the Mediator complex subunit 7 family.</text>
</comment>
<gene>
    <name evidence="12" type="ORF">ISF_02934</name>
</gene>
<dbReference type="Gene3D" id="6.10.140.200">
    <property type="match status" value="1"/>
</dbReference>
<sequence length="327" mass="36686">MAGSHRRNLTDVLHTPSPGSQDPDSPLPPIFNNNHNNPGPIYPPPGSAASDDDASHLFDALITEIMEEQEAVSLSSTFPNPPSFWRDFTPDKIARYEQLRNEHDEGEANGRTTGDEGYRPQTRIENLPEELTYLQPPAEPTDGRWRVFGDQYMLNDQLPTLQEQGITNLPATGQSSARDAKHYDRAFELKRLSKSLLLNFLELTGALSRSPSQAEAKVEDLRTLFINVHHILNEYRPHQARESAIEMMQDHLDRTRTETLAIRTQVDKAKRLLEGLGSLSLGGDGATQQQRPAERKQQQAAEGKGGADGIDWEMERRIWASVDDLFS</sequence>
<dbReference type="Proteomes" id="UP000076744">
    <property type="component" value="Unassembled WGS sequence"/>
</dbReference>
<keyword evidence="6 10" id="KW-0010">Activator</keyword>
<evidence type="ECO:0000256" key="7">
    <source>
        <dbReference type="ARBA" id="ARBA00023163"/>
    </source>
</evidence>
<feature type="region of interest" description="Disordered" evidence="11">
    <location>
        <begin position="280"/>
        <end position="309"/>
    </location>
</feature>
<dbReference type="Gene3D" id="6.10.140.1520">
    <property type="match status" value="1"/>
</dbReference>
<comment type="caution">
    <text evidence="12">The sequence shown here is derived from an EMBL/GenBank/DDBJ whole genome shotgun (WGS) entry which is preliminary data.</text>
</comment>
<dbReference type="GO" id="GO:0070847">
    <property type="term" value="C:core mediator complex"/>
    <property type="evidence" value="ECO:0007669"/>
    <property type="project" value="TreeGrafter"/>
</dbReference>
<dbReference type="RefSeq" id="XP_018706268.1">
    <property type="nucleotide sequence ID" value="XM_018846540.1"/>
</dbReference>
<feature type="region of interest" description="Disordered" evidence="11">
    <location>
        <begin position="100"/>
        <end position="120"/>
    </location>
</feature>
<protein>
    <recommendedName>
        <fullName evidence="4 10">Mediator of RNA polymerase II transcription subunit 7</fullName>
    </recommendedName>
</protein>
<dbReference type="OrthoDB" id="10253553at2759"/>
<evidence type="ECO:0000256" key="11">
    <source>
        <dbReference type="SAM" id="MobiDB-lite"/>
    </source>
</evidence>
<evidence type="ECO:0000256" key="3">
    <source>
        <dbReference type="ARBA" id="ARBA00011837"/>
    </source>
</evidence>
<evidence type="ECO:0000256" key="1">
    <source>
        <dbReference type="ARBA" id="ARBA00004123"/>
    </source>
</evidence>
<comment type="function">
    <text evidence="9">Component of the Mediator complex, a coactivator involved in the regulated transcription of nearly all RNA polymerase II-dependent genes. Mediator functions as a bridge to convey information from gene-specific regulatory proteins to the basal RNA polymerase II transcription machinery. Mediator is recruited to promoters by direct interactions with regulatory proteins and serves as a scaffold for the assembly of a functional preinitiation complex with RNA polymerase II and the general transcription factors.</text>
</comment>
<reference evidence="12 13" key="1">
    <citation type="journal article" date="2016" name="Genome Biol. Evol.">
        <title>Divergent and convergent evolution of fungal pathogenicity.</title>
        <authorList>
            <person name="Shang Y."/>
            <person name="Xiao G."/>
            <person name="Zheng P."/>
            <person name="Cen K."/>
            <person name="Zhan S."/>
            <person name="Wang C."/>
        </authorList>
    </citation>
    <scope>NUCLEOTIDE SEQUENCE [LARGE SCALE GENOMIC DNA]</scope>
    <source>
        <strain evidence="12 13">ARSEF 2679</strain>
    </source>
</reference>
<comment type="subunit">
    <text evidence="3 10">Component of the Mediator complex.</text>
</comment>
<accession>A0A162LEW4</accession>
<dbReference type="GeneID" id="30019226"/>
<dbReference type="SUPFAM" id="SSF140718">
    <property type="entry name" value="Mediator hinge subcomplex-like"/>
    <property type="match status" value="1"/>
</dbReference>
<dbReference type="GO" id="GO:0003712">
    <property type="term" value="F:transcription coregulator activity"/>
    <property type="evidence" value="ECO:0007669"/>
    <property type="project" value="InterPro"/>
</dbReference>
<keyword evidence="7 10" id="KW-0804">Transcription</keyword>
<dbReference type="InterPro" id="IPR044888">
    <property type="entry name" value="Mediatior_Med7_sf"/>
</dbReference>
<feature type="region of interest" description="Disordered" evidence="11">
    <location>
        <begin position="1"/>
        <end position="53"/>
    </location>
</feature>
<evidence type="ECO:0000256" key="9">
    <source>
        <dbReference type="ARBA" id="ARBA00025687"/>
    </source>
</evidence>
<evidence type="ECO:0000256" key="6">
    <source>
        <dbReference type="ARBA" id="ARBA00023159"/>
    </source>
</evidence>
<evidence type="ECO:0000256" key="2">
    <source>
        <dbReference type="ARBA" id="ARBA00009994"/>
    </source>
</evidence>
<evidence type="ECO:0000313" key="12">
    <source>
        <dbReference type="EMBL" id="OAA69664.1"/>
    </source>
</evidence>